<gene>
    <name evidence="3" type="ORF">CWE21_00045</name>
</gene>
<name>A0A432XP99_9GAMM</name>
<sequence>MSRNLMSANLPFVSKFSITLLALYAFAGNSVLCRWALAEFAMNPAQFTLLRLVSGAGALAVIVWITQQKAPLSDTKTHFLRASLLSSPLLLMGILYSNLHWQPVLLALPSGVVTSAIGYALWFKVLPHLRVTSAAVGQLSVPLIAALGGFLFVGEALSLRNNNKTS</sequence>
<proteinExistence type="predicted"/>
<dbReference type="GO" id="GO:0016020">
    <property type="term" value="C:membrane"/>
    <property type="evidence" value="ECO:0007669"/>
    <property type="project" value="InterPro"/>
</dbReference>
<feature type="transmembrane region" description="Helical" evidence="1">
    <location>
        <begin position="104"/>
        <end position="123"/>
    </location>
</feature>
<keyword evidence="1" id="KW-1133">Transmembrane helix</keyword>
<protein>
    <recommendedName>
        <fullName evidence="2">EamA domain-containing protein</fullName>
    </recommendedName>
</protein>
<dbReference type="Proteomes" id="UP000286678">
    <property type="component" value="Unassembled WGS sequence"/>
</dbReference>
<comment type="caution">
    <text evidence="3">The sequence shown here is derived from an EMBL/GenBank/DDBJ whole genome shotgun (WGS) entry which is preliminary data.</text>
</comment>
<accession>A0A432XP99</accession>
<dbReference type="AlphaFoldDB" id="A0A432XP99"/>
<keyword evidence="1" id="KW-0812">Transmembrane</keyword>
<dbReference type="SUPFAM" id="SSF103481">
    <property type="entry name" value="Multidrug resistance efflux transporter EmrE"/>
    <property type="match status" value="1"/>
</dbReference>
<organism evidence="3 4">
    <name type="scientific">Pseudidiomarina aquimaris</name>
    <dbReference type="NCBI Taxonomy" id="641841"/>
    <lineage>
        <taxon>Bacteria</taxon>
        <taxon>Pseudomonadati</taxon>
        <taxon>Pseudomonadota</taxon>
        <taxon>Gammaproteobacteria</taxon>
        <taxon>Alteromonadales</taxon>
        <taxon>Idiomarinaceae</taxon>
        <taxon>Pseudidiomarina</taxon>
    </lineage>
</organism>
<reference evidence="4" key="1">
    <citation type="journal article" date="2018" name="Front. Microbiol.">
        <title>Genome-Based Analysis Reveals the Taxonomy and Diversity of the Family Idiomarinaceae.</title>
        <authorList>
            <person name="Liu Y."/>
            <person name="Lai Q."/>
            <person name="Shao Z."/>
        </authorList>
    </citation>
    <scope>NUCLEOTIDE SEQUENCE [LARGE SCALE GENOMIC DNA]</scope>
    <source>
        <strain evidence="4">SW15</strain>
    </source>
</reference>
<evidence type="ECO:0000313" key="3">
    <source>
        <dbReference type="EMBL" id="RUO50530.1"/>
    </source>
</evidence>
<keyword evidence="1" id="KW-0472">Membrane</keyword>
<feature type="transmembrane region" description="Helical" evidence="1">
    <location>
        <begin position="12"/>
        <end position="37"/>
    </location>
</feature>
<dbReference type="Pfam" id="PF00892">
    <property type="entry name" value="EamA"/>
    <property type="match status" value="1"/>
</dbReference>
<dbReference type="InterPro" id="IPR000620">
    <property type="entry name" value="EamA_dom"/>
</dbReference>
<evidence type="ECO:0000256" key="1">
    <source>
        <dbReference type="SAM" id="Phobius"/>
    </source>
</evidence>
<dbReference type="InterPro" id="IPR037185">
    <property type="entry name" value="EmrE-like"/>
</dbReference>
<keyword evidence="4" id="KW-1185">Reference proteome</keyword>
<feature type="domain" description="EamA" evidence="2">
    <location>
        <begin position="19"/>
        <end position="159"/>
    </location>
</feature>
<feature type="transmembrane region" description="Helical" evidence="1">
    <location>
        <begin position="49"/>
        <end position="67"/>
    </location>
</feature>
<dbReference type="OrthoDB" id="321830at2"/>
<feature type="transmembrane region" description="Helical" evidence="1">
    <location>
        <begin position="79"/>
        <end position="97"/>
    </location>
</feature>
<dbReference type="EMBL" id="PIPT01000001">
    <property type="protein sequence ID" value="RUO50530.1"/>
    <property type="molecule type" value="Genomic_DNA"/>
</dbReference>
<evidence type="ECO:0000259" key="2">
    <source>
        <dbReference type="Pfam" id="PF00892"/>
    </source>
</evidence>
<feature type="transmembrane region" description="Helical" evidence="1">
    <location>
        <begin position="135"/>
        <end position="157"/>
    </location>
</feature>
<evidence type="ECO:0000313" key="4">
    <source>
        <dbReference type="Proteomes" id="UP000286678"/>
    </source>
</evidence>